<keyword evidence="1" id="KW-0175">Coiled coil</keyword>
<dbReference type="AlphaFoldDB" id="A0ABD2H3T0"/>
<reference evidence="5 6" key="1">
    <citation type="journal article" date="2022" name="G3 (Bethesda)">
        <title>Evaluating Illumina-, Nanopore-, and PacBio-based genome assembly strategies with the bald notothen, Trematomus borchgrevinki.</title>
        <authorList>
            <person name="Rayamajhi N."/>
            <person name="Cheng C.C."/>
            <person name="Catchen J.M."/>
        </authorList>
    </citation>
    <scope>NUCLEOTIDE SEQUENCE [LARGE SCALE GENOMIC DNA]</scope>
    <source>
        <strain evidence="5">AGRC-2024</strain>
    </source>
</reference>
<keyword evidence="6" id="KW-1185">Reference proteome</keyword>
<sequence length="385" mass="45601">MYTTDQGRDGAGTTLHLQYMVQHIDSSEEDSDQMQGVHFINLKEIMDIFEEQQQREEQEFDEREEVKGRIMELEKAYKQKREVFEQQLQLGQELEAEMNKIAAENKDFTTTEKEYQQKAESRRKLREREDVETQERHQEIMSEEESSTRRSYMKEVEDETRWLRKQKEEKTAELEQLSQGNNDKEQIQKLREAEQESKPKLKQVQEELQRKDAEVDTISWTLIQNNNQIGESLSTIEDLRREQQELQEKLKQRQQKQILAAEKAPSTKIHWSSALDLFFQEQRELQEKLNKSKPILSAQKASSTSTVRLKHGSSAMDVKDERHPKNDKWQIWLIFLYITFCILLPVQIIASMAPDCNLPAHDCNLYNVVYDLFDSYCPHHGLPIY</sequence>
<gene>
    <name evidence="4" type="ORF">OYC64_015122</name>
    <name evidence="5" type="ORF">OYC64_015123</name>
</gene>
<reference evidence="5 6" key="2">
    <citation type="journal article" date="2024" name="G3 (Bethesda)">
        <title>The genome of the cryopelagic Antarctic bald notothen, Trematomus borchgrevinki.</title>
        <authorList>
            <person name="Rayamajhi N."/>
            <person name="Rivera-Colon A.G."/>
            <person name="Minhas B.F."/>
            <person name="Cheng C.C."/>
            <person name="Catchen J.M."/>
        </authorList>
    </citation>
    <scope>NUCLEOTIDE SEQUENCE [LARGE SCALE GENOMIC DNA]</scope>
    <source>
        <strain evidence="5">AGRC-2024</strain>
    </source>
</reference>
<evidence type="ECO:0000256" key="1">
    <source>
        <dbReference type="SAM" id="Coils"/>
    </source>
</evidence>
<organism evidence="5 6">
    <name type="scientific">Pagothenia borchgrevinki</name>
    <name type="common">Bald rockcod</name>
    <name type="synonym">Trematomus borchgrevinki</name>
    <dbReference type="NCBI Taxonomy" id="8213"/>
    <lineage>
        <taxon>Eukaryota</taxon>
        <taxon>Metazoa</taxon>
        <taxon>Chordata</taxon>
        <taxon>Craniata</taxon>
        <taxon>Vertebrata</taxon>
        <taxon>Euteleostomi</taxon>
        <taxon>Actinopterygii</taxon>
        <taxon>Neopterygii</taxon>
        <taxon>Teleostei</taxon>
        <taxon>Neoteleostei</taxon>
        <taxon>Acanthomorphata</taxon>
        <taxon>Eupercaria</taxon>
        <taxon>Perciformes</taxon>
        <taxon>Notothenioidei</taxon>
        <taxon>Nototheniidae</taxon>
        <taxon>Pagothenia</taxon>
    </lineage>
</organism>
<keyword evidence="3" id="KW-0812">Transmembrane</keyword>
<evidence type="ECO:0000256" key="2">
    <source>
        <dbReference type="SAM" id="MobiDB-lite"/>
    </source>
</evidence>
<name>A0ABD2H3T0_PAGBO</name>
<feature type="region of interest" description="Disordered" evidence="2">
    <location>
        <begin position="105"/>
        <end position="155"/>
    </location>
</feature>
<dbReference type="EMBL" id="JBIYXZ010002073">
    <property type="protein sequence ID" value="KAL3060704.1"/>
    <property type="molecule type" value="Genomic_DNA"/>
</dbReference>
<comment type="caution">
    <text evidence="5">The sequence shown here is derived from an EMBL/GenBank/DDBJ whole genome shotgun (WGS) entry which is preliminary data.</text>
</comment>
<evidence type="ECO:0000313" key="5">
    <source>
        <dbReference type="EMBL" id="KAL3060707.1"/>
    </source>
</evidence>
<evidence type="ECO:0000256" key="3">
    <source>
        <dbReference type="SAM" id="Phobius"/>
    </source>
</evidence>
<accession>A0ABD2H3T0</accession>
<feature type="compositionally biased region" description="Basic and acidic residues" evidence="2">
    <location>
        <begin position="182"/>
        <end position="205"/>
    </location>
</feature>
<keyword evidence="3" id="KW-0472">Membrane</keyword>
<evidence type="ECO:0000313" key="4">
    <source>
        <dbReference type="EMBL" id="KAL3060704.1"/>
    </source>
</evidence>
<keyword evidence="3" id="KW-1133">Transmembrane helix</keyword>
<dbReference type="Proteomes" id="UP001619887">
    <property type="component" value="Unassembled WGS sequence"/>
</dbReference>
<feature type="coiled-coil region" evidence="1">
    <location>
        <begin position="229"/>
        <end position="259"/>
    </location>
</feature>
<feature type="transmembrane region" description="Helical" evidence="3">
    <location>
        <begin position="331"/>
        <end position="353"/>
    </location>
</feature>
<dbReference type="EMBL" id="JBIYXZ010002073">
    <property type="protein sequence ID" value="KAL3060707.1"/>
    <property type="molecule type" value="Genomic_DNA"/>
</dbReference>
<feature type="region of interest" description="Disordered" evidence="2">
    <location>
        <begin position="172"/>
        <end position="205"/>
    </location>
</feature>
<evidence type="ECO:0000313" key="6">
    <source>
        <dbReference type="Proteomes" id="UP001619887"/>
    </source>
</evidence>
<proteinExistence type="predicted"/>
<protein>
    <submittedName>
        <fullName evidence="5">Uncharacterized protein</fullName>
    </submittedName>
</protein>